<keyword evidence="3 5" id="KW-1133">Transmembrane helix</keyword>
<accession>M0PD14</accession>
<gene>
    <name evidence="6" type="ORF">C461_08574</name>
</gene>
<feature type="transmembrane region" description="Helical" evidence="5">
    <location>
        <begin position="58"/>
        <end position="75"/>
    </location>
</feature>
<dbReference type="RefSeq" id="WP_008000358.1">
    <property type="nucleotide sequence ID" value="NZ_AOJI01000022.1"/>
</dbReference>
<comment type="similarity">
    <text evidence="5">Belongs to the UPF0391 family.</text>
</comment>
<dbReference type="InterPro" id="IPR009760">
    <property type="entry name" value="DUF1328"/>
</dbReference>
<evidence type="ECO:0000256" key="5">
    <source>
        <dbReference type="HAMAP-Rule" id="MF_01361"/>
    </source>
</evidence>
<organism evidence="6 7">
    <name type="scientific">Halorubrum aidingense JCM 13560</name>
    <dbReference type="NCBI Taxonomy" id="1230454"/>
    <lineage>
        <taxon>Archaea</taxon>
        <taxon>Methanobacteriati</taxon>
        <taxon>Methanobacteriota</taxon>
        <taxon>Stenosarchaea group</taxon>
        <taxon>Halobacteria</taxon>
        <taxon>Halobacteriales</taxon>
        <taxon>Haloferacaceae</taxon>
        <taxon>Halorubrum</taxon>
    </lineage>
</organism>
<reference evidence="6 7" key="1">
    <citation type="journal article" date="2014" name="PLoS Genet.">
        <title>Phylogenetically driven sequencing of extremely halophilic archaea reveals strategies for static and dynamic osmo-response.</title>
        <authorList>
            <person name="Becker E.A."/>
            <person name="Seitzer P.M."/>
            <person name="Tritt A."/>
            <person name="Larsen D."/>
            <person name="Krusor M."/>
            <person name="Yao A.I."/>
            <person name="Wu D."/>
            <person name="Madern D."/>
            <person name="Eisen J.A."/>
            <person name="Darling A.E."/>
            <person name="Facciotti M.T."/>
        </authorList>
    </citation>
    <scope>NUCLEOTIDE SEQUENCE [LARGE SCALE GENOMIC DNA]</scope>
    <source>
        <strain evidence="6 7">JCM 13560</strain>
    </source>
</reference>
<comment type="caution">
    <text evidence="5">Lacks conserved residue(s) required for the propagation of feature annotation.</text>
</comment>
<proteinExistence type="inferred from homology"/>
<keyword evidence="2 5" id="KW-0812">Transmembrane</keyword>
<evidence type="ECO:0000256" key="2">
    <source>
        <dbReference type="ARBA" id="ARBA00022692"/>
    </source>
</evidence>
<feature type="transmembrane region" description="Helical" evidence="5">
    <location>
        <begin position="29"/>
        <end position="46"/>
    </location>
</feature>
<dbReference type="HAMAP" id="MF_01361">
    <property type="entry name" value="UPF0391"/>
    <property type="match status" value="1"/>
</dbReference>
<dbReference type="GO" id="GO:0005886">
    <property type="term" value="C:plasma membrane"/>
    <property type="evidence" value="ECO:0007669"/>
    <property type="project" value="UniProtKB-UniRule"/>
</dbReference>
<protein>
    <recommendedName>
        <fullName evidence="5">UPF0391 membrane protein C461_08574</fullName>
    </recommendedName>
</protein>
<name>M0PD14_9EURY</name>
<evidence type="ECO:0000256" key="1">
    <source>
        <dbReference type="ARBA" id="ARBA00022475"/>
    </source>
</evidence>
<evidence type="ECO:0000313" key="6">
    <source>
        <dbReference type="EMBL" id="EMA67768.1"/>
    </source>
</evidence>
<dbReference type="Proteomes" id="UP000011575">
    <property type="component" value="Unassembled WGS sequence"/>
</dbReference>
<evidence type="ECO:0000256" key="4">
    <source>
        <dbReference type="ARBA" id="ARBA00023136"/>
    </source>
</evidence>
<keyword evidence="7" id="KW-1185">Reference proteome</keyword>
<evidence type="ECO:0000256" key="3">
    <source>
        <dbReference type="ARBA" id="ARBA00022989"/>
    </source>
</evidence>
<sequence>MDLSQLALVTDPQSLFALGYSPLQFSGDFIQWAVIFFIIAIVAAVLGARGVAGISMTIAKWFVIIFLVLAVVSLLL</sequence>
<dbReference type="Pfam" id="PF07043">
    <property type="entry name" value="DUF1328"/>
    <property type="match status" value="1"/>
</dbReference>
<dbReference type="PATRIC" id="fig|1230454.4.peg.1734"/>
<dbReference type="NCBIfam" id="NF010229">
    <property type="entry name" value="PRK13682.1-4"/>
    <property type="match status" value="1"/>
</dbReference>
<evidence type="ECO:0000313" key="7">
    <source>
        <dbReference type="Proteomes" id="UP000011575"/>
    </source>
</evidence>
<dbReference type="AlphaFoldDB" id="M0PD14"/>
<keyword evidence="1 5" id="KW-1003">Cell membrane</keyword>
<keyword evidence="4 5" id="KW-0472">Membrane</keyword>
<dbReference type="STRING" id="1230454.C461_08574"/>
<comment type="caution">
    <text evidence="6">The sequence shown here is derived from an EMBL/GenBank/DDBJ whole genome shotgun (WGS) entry which is preliminary data.</text>
</comment>
<dbReference type="EMBL" id="AOJI01000022">
    <property type="protein sequence ID" value="EMA67768.1"/>
    <property type="molecule type" value="Genomic_DNA"/>
</dbReference>